<feature type="transmembrane region" description="Helical" evidence="1">
    <location>
        <begin position="85"/>
        <end position="103"/>
    </location>
</feature>
<sequence>MSTPKILGLGMDIEGEWVPSAVVVSMLLLASVHLCLTKSDMHLGLAALRELSHKVPSQHELDRQERFEAELLKVRIDIFERLRRVGIHVVFAVNLVMMQQLLVNPSLSSAMALLAPLVEYGLHTVLQAGFVKIQALSHFRIMQSLLVGSYAVWTYGVVSKETDLHAITAMEKLAAAGLVVQSVAFIDWKVPIPTYILGATAVTLKQWQIGGPVTPMMVLSSVLSHVLLAGMMFCLVYVIQCHIAARLESDDASSLLLASRAVLRGVCDGDLVLDRCSHCIVKDSTTLERLLNIKRKLSGSSFLDLFLDAGGRQQFLQFLQSEAALKQNKADIPPCLRIILQGAHGLVSTDVFCTSCAVAGHDYYLLAFRADPDQFGIPPDAHGPHGPWHFDQQRQVQPRQPSESTDEVVKAIRQLVQLRFLVDIDTPRLDIEEATLSFSRSQGSHHRDGMPTLRSFVCVNDWQRVKDLFRSAKESLAAEHGEHTEKVWRFPSSLLFRIPGRPGNYLRARSAVVSVGDGDEETEGPPEFVEFHLGSFDLKHLRKPREHDLESIGEDEE</sequence>
<dbReference type="Proteomes" id="UP001152797">
    <property type="component" value="Unassembled WGS sequence"/>
</dbReference>
<feature type="transmembrane region" description="Helical" evidence="1">
    <location>
        <begin position="216"/>
        <end position="239"/>
    </location>
</feature>
<keyword evidence="1" id="KW-0812">Transmembrane</keyword>
<reference evidence="3 4" key="2">
    <citation type="submission" date="2024-05" db="EMBL/GenBank/DDBJ databases">
        <authorList>
            <person name="Chen Y."/>
            <person name="Shah S."/>
            <person name="Dougan E. K."/>
            <person name="Thang M."/>
            <person name="Chan C."/>
        </authorList>
    </citation>
    <scope>NUCLEOTIDE SEQUENCE [LARGE SCALE GENOMIC DNA]</scope>
</reference>
<keyword evidence="1" id="KW-0472">Membrane</keyword>
<dbReference type="EMBL" id="CAMXCT010001258">
    <property type="protein sequence ID" value="CAI3988353.1"/>
    <property type="molecule type" value="Genomic_DNA"/>
</dbReference>
<evidence type="ECO:0000313" key="2">
    <source>
        <dbReference type="EMBL" id="CAI3988353.1"/>
    </source>
</evidence>
<dbReference type="AlphaFoldDB" id="A0A9P1FTZ5"/>
<keyword evidence="4" id="KW-1185">Reference proteome</keyword>
<evidence type="ECO:0000313" key="4">
    <source>
        <dbReference type="Proteomes" id="UP001152797"/>
    </source>
</evidence>
<evidence type="ECO:0000313" key="3">
    <source>
        <dbReference type="EMBL" id="CAL4775665.1"/>
    </source>
</evidence>
<feature type="transmembrane region" description="Helical" evidence="1">
    <location>
        <begin position="17"/>
        <end position="36"/>
    </location>
</feature>
<protein>
    <submittedName>
        <fullName evidence="2">Uncharacterized protein</fullName>
    </submittedName>
</protein>
<dbReference type="EMBL" id="CAMXCT020001258">
    <property type="protein sequence ID" value="CAL1141728.1"/>
    <property type="molecule type" value="Genomic_DNA"/>
</dbReference>
<keyword evidence="1" id="KW-1133">Transmembrane helix</keyword>
<dbReference type="EMBL" id="CAMXCT030001258">
    <property type="protein sequence ID" value="CAL4775665.1"/>
    <property type="molecule type" value="Genomic_DNA"/>
</dbReference>
<organism evidence="2">
    <name type="scientific">Cladocopium goreaui</name>
    <dbReference type="NCBI Taxonomy" id="2562237"/>
    <lineage>
        <taxon>Eukaryota</taxon>
        <taxon>Sar</taxon>
        <taxon>Alveolata</taxon>
        <taxon>Dinophyceae</taxon>
        <taxon>Suessiales</taxon>
        <taxon>Symbiodiniaceae</taxon>
        <taxon>Cladocopium</taxon>
    </lineage>
</organism>
<comment type="caution">
    <text evidence="2">The sequence shown here is derived from an EMBL/GenBank/DDBJ whole genome shotgun (WGS) entry which is preliminary data.</text>
</comment>
<proteinExistence type="predicted"/>
<reference evidence="2" key="1">
    <citation type="submission" date="2022-10" db="EMBL/GenBank/DDBJ databases">
        <authorList>
            <person name="Chen Y."/>
            <person name="Dougan E. K."/>
            <person name="Chan C."/>
            <person name="Rhodes N."/>
            <person name="Thang M."/>
        </authorList>
    </citation>
    <scope>NUCLEOTIDE SEQUENCE</scope>
</reference>
<gene>
    <name evidence="2" type="ORF">C1SCF055_LOCUS15544</name>
</gene>
<accession>A0A9P1FTZ5</accession>
<name>A0A9P1FTZ5_9DINO</name>
<evidence type="ECO:0000256" key="1">
    <source>
        <dbReference type="SAM" id="Phobius"/>
    </source>
</evidence>